<evidence type="ECO:0000256" key="1">
    <source>
        <dbReference type="ARBA" id="ARBA00022737"/>
    </source>
</evidence>
<reference evidence="4" key="1">
    <citation type="submission" date="2021-07" db="EMBL/GenBank/DDBJ databases">
        <title>Draft genome of Mortierella alpina, strain LL118, isolated from an aspen leaf litter sample.</title>
        <authorList>
            <person name="Yang S."/>
            <person name="Vinatzer B.A."/>
        </authorList>
    </citation>
    <scope>NUCLEOTIDE SEQUENCE</scope>
    <source>
        <strain evidence="4">LL118</strain>
    </source>
</reference>
<dbReference type="PANTHER" id="PTHR45622">
    <property type="entry name" value="UBIQUITIN-PROTEIN LIGASE E3A-RELATED"/>
    <property type="match status" value="1"/>
</dbReference>
<dbReference type="InterPro" id="IPR058923">
    <property type="entry name" value="RCC1-like_dom"/>
</dbReference>
<dbReference type="GO" id="GO:0016567">
    <property type="term" value="P:protein ubiquitination"/>
    <property type="evidence" value="ECO:0007669"/>
    <property type="project" value="TreeGrafter"/>
</dbReference>
<feature type="repeat" description="RCC1" evidence="2">
    <location>
        <begin position="376"/>
        <end position="453"/>
    </location>
</feature>
<dbReference type="PRINTS" id="PR00633">
    <property type="entry name" value="RCCNDNSATION"/>
</dbReference>
<feature type="repeat" description="RCC1" evidence="2">
    <location>
        <begin position="139"/>
        <end position="202"/>
    </location>
</feature>
<comment type="caution">
    <text evidence="4">The sequence shown here is derived from an EMBL/GenBank/DDBJ whole genome shotgun (WGS) entry which is preliminary data.</text>
</comment>
<gene>
    <name evidence="4" type="ORF">KVV02_005652</name>
</gene>
<dbReference type="SUPFAM" id="SSF50985">
    <property type="entry name" value="RCC1/BLIP-II"/>
    <property type="match status" value="1"/>
</dbReference>
<evidence type="ECO:0000256" key="2">
    <source>
        <dbReference type="PROSITE-ProRule" id="PRU00235"/>
    </source>
</evidence>
<dbReference type="InterPro" id="IPR051709">
    <property type="entry name" value="Ub-ligase/GTPase-reg"/>
</dbReference>
<feature type="repeat" description="RCC1" evidence="2">
    <location>
        <begin position="214"/>
        <end position="304"/>
    </location>
</feature>
<dbReference type="Pfam" id="PF25390">
    <property type="entry name" value="WD40_RLD"/>
    <property type="match status" value="1"/>
</dbReference>
<dbReference type="GO" id="GO:0061630">
    <property type="term" value="F:ubiquitin protein ligase activity"/>
    <property type="evidence" value="ECO:0007669"/>
    <property type="project" value="TreeGrafter"/>
</dbReference>
<dbReference type="GO" id="GO:0006511">
    <property type="term" value="P:ubiquitin-dependent protein catabolic process"/>
    <property type="evidence" value="ECO:0007669"/>
    <property type="project" value="TreeGrafter"/>
</dbReference>
<proteinExistence type="predicted"/>
<evidence type="ECO:0000259" key="3">
    <source>
        <dbReference type="Pfam" id="PF25390"/>
    </source>
</evidence>
<name>A0A9P8A887_MORAP</name>
<feature type="domain" description="RCC1-like" evidence="3">
    <location>
        <begin position="5"/>
        <end position="488"/>
    </location>
</feature>
<dbReference type="PROSITE" id="PS50012">
    <property type="entry name" value="RCC1_3"/>
    <property type="match status" value="5"/>
</dbReference>
<dbReference type="AlphaFoldDB" id="A0A9P8A887"/>
<dbReference type="PROSITE" id="PS00626">
    <property type="entry name" value="RCC1_2"/>
    <property type="match status" value="1"/>
</dbReference>
<dbReference type="PANTHER" id="PTHR45622:SF70">
    <property type="entry name" value="SECRETION-REGULATING GUANINE NUCLEOTIDE EXCHANGE FACTOR"/>
    <property type="match status" value="1"/>
</dbReference>
<dbReference type="EMBL" id="JAIFTL010000025">
    <property type="protein sequence ID" value="KAG9326147.1"/>
    <property type="molecule type" value="Genomic_DNA"/>
</dbReference>
<dbReference type="GO" id="GO:0005737">
    <property type="term" value="C:cytoplasm"/>
    <property type="evidence" value="ECO:0007669"/>
    <property type="project" value="TreeGrafter"/>
</dbReference>
<sequence length="525" mass="57249">MSLALFAFGSNGNGQLGIASDEDTSTPQQVHLIHHPCHATHGRSPFIAFASGGNHTALITRQDQHLLMTGSNKDNESLLPEPTKVFQLHEIPLQQQQEEEEQQQLPERRLERQPRWRSVACGWAFTIAVTEPDIDTLHQEVFAWGSGSFGELGLGPGVTKTGRQAKLIGTGLLDRATWTSPDHFQILQVRAGLRHVLLLAKEMTGSSTGHLTRTMLMAWGSNRQGQLGILERPQQLVATALALTEKELRAKFFEPIRVVLPHRQANVGATKVDLAQDQQHQQQTLPEIMDVACGQNHSLILFTDGTVYASGCNKYGQLGPNPVRKEHQSAPKFRVGFEKVHGLPYVNSISCGWNHNAAMDTRRKAADDSGESGSLTRIYLWGRNDHGQLGAGTAVQILSLDLNGDLSIPPTIVEVRIPRNSAFQGANADADTTYEDIVSFSCGSEHTLVMARSGHCYAWGWNEHGNCGSGEGDGHEGLKDVPAPRRVQFPTSPYPAGSAGEPEYGWVTGGYGSSWVWMPTNAAAS</sequence>
<feature type="repeat" description="RCC1" evidence="2">
    <location>
        <begin position="3"/>
        <end position="62"/>
    </location>
</feature>
<protein>
    <recommendedName>
        <fullName evidence="3">RCC1-like domain-containing protein</fullName>
    </recommendedName>
</protein>
<evidence type="ECO:0000313" key="5">
    <source>
        <dbReference type="Proteomes" id="UP000717515"/>
    </source>
</evidence>
<evidence type="ECO:0000313" key="4">
    <source>
        <dbReference type="EMBL" id="KAG9326147.1"/>
    </source>
</evidence>
<feature type="repeat" description="RCC1" evidence="2">
    <location>
        <begin position="305"/>
        <end position="362"/>
    </location>
</feature>
<organism evidence="4 5">
    <name type="scientific">Mortierella alpina</name>
    <name type="common">Oleaginous fungus</name>
    <name type="synonym">Mortierella renispora</name>
    <dbReference type="NCBI Taxonomy" id="64518"/>
    <lineage>
        <taxon>Eukaryota</taxon>
        <taxon>Fungi</taxon>
        <taxon>Fungi incertae sedis</taxon>
        <taxon>Mucoromycota</taxon>
        <taxon>Mortierellomycotina</taxon>
        <taxon>Mortierellomycetes</taxon>
        <taxon>Mortierellales</taxon>
        <taxon>Mortierellaceae</taxon>
        <taxon>Mortierella</taxon>
    </lineage>
</organism>
<keyword evidence="1" id="KW-0677">Repeat</keyword>
<dbReference type="Proteomes" id="UP000717515">
    <property type="component" value="Unassembled WGS sequence"/>
</dbReference>
<accession>A0A9P8A887</accession>
<dbReference type="InterPro" id="IPR000408">
    <property type="entry name" value="Reg_chr_condens"/>
</dbReference>
<dbReference type="InterPro" id="IPR009091">
    <property type="entry name" value="RCC1/BLIP-II"/>
</dbReference>
<dbReference type="Gene3D" id="2.130.10.30">
    <property type="entry name" value="Regulator of chromosome condensation 1/beta-lactamase-inhibitor protein II"/>
    <property type="match status" value="2"/>
</dbReference>